<name>A0A813BBI8_9DINO</name>
<dbReference type="SMART" id="SM00128">
    <property type="entry name" value="IPPc"/>
    <property type="match status" value="1"/>
</dbReference>
<dbReference type="Pfam" id="PF22669">
    <property type="entry name" value="Exo_endo_phos2"/>
    <property type="match status" value="1"/>
</dbReference>
<keyword evidence="3" id="KW-1185">Reference proteome</keyword>
<evidence type="ECO:0000313" key="3">
    <source>
        <dbReference type="Proteomes" id="UP000601435"/>
    </source>
</evidence>
<dbReference type="InterPro" id="IPR036691">
    <property type="entry name" value="Endo/exonu/phosph_ase_sf"/>
</dbReference>
<accession>A0A813BBI8</accession>
<dbReference type="SUPFAM" id="SSF56219">
    <property type="entry name" value="DNase I-like"/>
    <property type="match status" value="1"/>
</dbReference>
<dbReference type="GO" id="GO:0046856">
    <property type="term" value="P:phosphatidylinositol dephosphorylation"/>
    <property type="evidence" value="ECO:0007669"/>
    <property type="project" value="InterPro"/>
</dbReference>
<proteinExistence type="predicted"/>
<dbReference type="Pfam" id="PF26188">
    <property type="entry name" value="RESC6"/>
    <property type="match status" value="1"/>
</dbReference>
<protein>
    <submittedName>
        <fullName evidence="2">Inpp5d protein</fullName>
    </submittedName>
</protein>
<reference evidence="2" key="1">
    <citation type="submission" date="2021-02" db="EMBL/GenBank/DDBJ databases">
        <authorList>
            <person name="Dougan E. K."/>
            <person name="Rhodes N."/>
            <person name="Thang M."/>
            <person name="Chan C."/>
        </authorList>
    </citation>
    <scope>NUCLEOTIDE SEQUENCE</scope>
</reference>
<gene>
    <name evidence="2" type="primary">Inpp5d</name>
    <name evidence="2" type="ORF">SNEC2469_LOCUS30195</name>
</gene>
<dbReference type="OrthoDB" id="62798at2759"/>
<dbReference type="InterPro" id="IPR046985">
    <property type="entry name" value="IP5"/>
</dbReference>
<dbReference type="GO" id="GO:0004439">
    <property type="term" value="F:phosphatidylinositol-4,5-bisphosphate 5-phosphatase activity"/>
    <property type="evidence" value="ECO:0007669"/>
    <property type="project" value="TreeGrafter"/>
</dbReference>
<evidence type="ECO:0000313" key="2">
    <source>
        <dbReference type="EMBL" id="CAE7898890.1"/>
    </source>
</evidence>
<evidence type="ECO:0000259" key="1">
    <source>
        <dbReference type="SMART" id="SM00128"/>
    </source>
</evidence>
<dbReference type="Proteomes" id="UP000601435">
    <property type="component" value="Unassembled WGS sequence"/>
</dbReference>
<comment type="caution">
    <text evidence="2">The sequence shown here is derived from an EMBL/GenBank/DDBJ whole genome shotgun (WGS) entry which is preliminary data.</text>
</comment>
<organism evidence="2 3">
    <name type="scientific">Symbiodinium necroappetens</name>
    <dbReference type="NCBI Taxonomy" id="1628268"/>
    <lineage>
        <taxon>Eukaryota</taxon>
        <taxon>Sar</taxon>
        <taxon>Alveolata</taxon>
        <taxon>Dinophyceae</taxon>
        <taxon>Suessiales</taxon>
        <taxon>Symbiodiniaceae</taxon>
        <taxon>Symbiodinium</taxon>
    </lineage>
</organism>
<dbReference type="InterPro" id="IPR000300">
    <property type="entry name" value="IPPc"/>
</dbReference>
<dbReference type="PANTHER" id="PTHR11200">
    <property type="entry name" value="INOSITOL 5-PHOSPHATASE"/>
    <property type="match status" value="1"/>
</dbReference>
<feature type="domain" description="Inositol polyphosphate-related phosphatase" evidence="1">
    <location>
        <begin position="896"/>
        <end position="1196"/>
    </location>
</feature>
<dbReference type="Gene3D" id="3.60.10.10">
    <property type="entry name" value="Endonuclease/exonuclease/phosphatase"/>
    <property type="match status" value="1"/>
</dbReference>
<sequence length="1402" mass="155731">MSFFEFASLSIPVRAALRTEIVCSGLPLWHWAQLAVDTTCVSPVIRSVEPRPGADSQPGFALRCHLVVFAVEIDGRCELPLDTVAFAACEPAMREVLQDEGWLHARLQPTSGEGLSSRRKRRLPLHWDRALTGSENVCVEKKNLSVPSHMADFLAGSLRNLRMSRYVYQWQYCRKESPTFNIELLRIFLVQHGAGPFADVPEGSADYAGKVEAWVAKEGMASRLLRFLATLMPGDSITRNVQSTGPAAVMSAGDTCMGALLCGFLGEFYPRHISTFMAARRLLHALSTQCLRSNMVWRSALRRALLDNVAVGGDPISRLSPFALARLAACAARENRKSVSFWRALSARAMVVAPTMQPGEMSMVLGAFARLRLRDREMMLRIAESTPAILGQFAATDITHFLAAFARLDVEHRLVFNLFAREIARKLHDFDAAQLGELVYAYARLNFHHDLLLDVLKKRITEVVKAMKPWHLAMVVNGFARLGASDERFFTVLAAEIAKKISEFESKPLALVANAYAKLGVRNRFLLELLGDEAFRRRGELEPQAVALVLNAHARLQMSNPVLFDYFAQEVPRRIRAHNIQSLCIVASAYARVRRGDEALFAKIGDHACANASQLYPRALATILYSFSEVDIRHGMLFFNAPEHVELYCHSYTTDELCMVGRAYGRFQMAHTRLFESISSALPGRKLAIPEAGMGVRIDGHAETEDTDAQGQMSVPRISSLVGLLEAYARLTIFHAESIKLLADAVVAREKDLAPALVIQAARACAALAYAHPGIIRLATACMAEFGEQLSEEDFDLLGRALEDLGVLGQDSRLMLEGAPLDLDHGMLEQKGWRQIVEGAALLTYRVASLSWCCEPMGAHCGRFIQACKHLRTIQFRDGTRFGGRTSELWGKKDKVVLTVFAGTWNMGNAPPPDDLQDWLKPGYDIYLIGVQECNYHPRPWIDSCAKDWRATVDENLPGLVQVCQHEMGYCQILCYAKERISRSIHNVVACHEETGLGGFLANKGGLAMSFWIGDTSVCFVCSHLAAHQTNIDRRNSDTAHIIEGICLTKDQLRPLTHQFTHVFWVGDLNYRIDLHREACEELICQQDWETLREHDQLLKVQQEEKAFWTFKEGPLNFPPTYQHIPGMPPDPETSLRAYDPKKGRVPSWTDRVLWQSFPDVDVTLQPGSYTSSPTLCTSDHSPVSAVFQMPLMKPYHVDEKGGCLFIQIRNLRATGLPPGDHHVSFWGQYCEGTKHSRNAPSKDGCARFSKITLKTKPGVCSTKWVQTRHLLVAIYKVDDAMESAHMKSHPVSTLMAMTGLVDGFEEPDGYGVVSLRGAGSGKGFSIALSNSWGSHVGNLHGEIRICNYAGSGSDSQLDLDISNVVPKTPICPSPSNVNEQLQDSGDKLSGCCLNVKTLRLI</sequence>
<dbReference type="EMBL" id="CAJNJA010069796">
    <property type="protein sequence ID" value="CAE7898890.1"/>
    <property type="molecule type" value="Genomic_DNA"/>
</dbReference>
<dbReference type="PANTHER" id="PTHR11200:SF291">
    <property type="entry name" value="INOSITOL 5-PHOSPHATASE"/>
    <property type="match status" value="1"/>
</dbReference>
<dbReference type="InterPro" id="IPR058917">
    <property type="entry name" value="RESC6_dom"/>
</dbReference>